<dbReference type="InterPro" id="IPR039420">
    <property type="entry name" value="WalR-like"/>
</dbReference>
<reference evidence="6 7" key="1">
    <citation type="submission" date="2013-06" db="EMBL/GenBank/DDBJ databases">
        <title>Draft genome sequence of Thauera terpenica.</title>
        <authorList>
            <person name="Liu B."/>
            <person name="Frostegard A.H."/>
            <person name="Shapleigh J.P."/>
        </authorList>
    </citation>
    <scope>NUCLEOTIDE SEQUENCE [LARGE SCALE GENOMIC DNA]</scope>
    <source>
        <strain evidence="6 7">58Eu</strain>
    </source>
</reference>
<evidence type="ECO:0000256" key="1">
    <source>
        <dbReference type="ARBA" id="ARBA00022553"/>
    </source>
</evidence>
<dbReference type="CDD" id="cd17535">
    <property type="entry name" value="REC_NarL-like"/>
    <property type="match status" value="1"/>
</dbReference>
<dbReference type="OrthoDB" id="9816469at2"/>
<dbReference type="InterPro" id="IPR016032">
    <property type="entry name" value="Sig_transdc_resp-reg_C-effctor"/>
</dbReference>
<dbReference type="AlphaFoldDB" id="T0AYM8"/>
<dbReference type="Pfam" id="PF00072">
    <property type="entry name" value="Response_reg"/>
    <property type="match status" value="1"/>
</dbReference>
<dbReference type="PRINTS" id="PR00038">
    <property type="entry name" value="HTHLUXR"/>
</dbReference>
<feature type="domain" description="HTH luxR-type" evidence="4">
    <location>
        <begin position="144"/>
        <end position="209"/>
    </location>
</feature>
<keyword evidence="7" id="KW-1185">Reference proteome</keyword>
<evidence type="ECO:0000313" key="7">
    <source>
        <dbReference type="Proteomes" id="UP000015455"/>
    </source>
</evidence>
<evidence type="ECO:0000313" key="6">
    <source>
        <dbReference type="EMBL" id="EPZ15683.1"/>
    </source>
</evidence>
<dbReference type="CDD" id="cd06170">
    <property type="entry name" value="LuxR_C_like"/>
    <property type="match status" value="1"/>
</dbReference>
<dbReference type="EMBL" id="ATJV01000052">
    <property type="protein sequence ID" value="EPZ15683.1"/>
    <property type="molecule type" value="Genomic_DNA"/>
</dbReference>
<dbReference type="GO" id="GO:0003677">
    <property type="term" value="F:DNA binding"/>
    <property type="evidence" value="ECO:0007669"/>
    <property type="project" value="UniProtKB-KW"/>
</dbReference>
<dbReference type="InterPro" id="IPR000792">
    <property type="entry name" value="Tscrpt_reg_LuxR_C"/>
</dbReference>
<dbReference type="InterPro" id="IPR001789">
    <property type="entry name" value="Sig_transdc_resp-reg_receiver"/>
</dbReference>
<feature type="modified residue" description="4-aspartylphosphate" evidence="3">
    <location>
        <position position="54"/>
    </location>
</feature>
<accession>T0AYM8</accession>
<dbReference type="GO" id="GO:0000160">
    <property type="term" value="P:phosphorelay signal transduction system"/>
    <property type="evidence" value="ECO:0007669"/>
    <property type="project" value="InterPro"/>
</dbReference>
<dbReference type="PROSITE" id="PS50043">
    <property type="entry name" value="HTH_LUXR_2"/>
    <property type="match status" value="1"/>
</dbReference>
<gene>
    <name evidence="6" type="ORF">M622_14940</name>
</gene>
<comment type="caution">
    <text evidence="6">The sequence shown here is derived from an EMBL/GenBank/DDBJ whole genome shotgun (WGS) entry which is preliminary data.</text>
</comment>
<dbReference type="PANTHER" id="PTHR43214">
    <property type="entry name" value="TWO-COMPONENT RESPONSE REGULATOR"/>
    <property type="match status" value="1"/>
</dbReference>
<dbReference type="RefSeq" id="WP_021249286.1">
    <property type="nucleotide sequence ID" value="NZ_ATJV01000052.1"/>
</dbReference>
<dbReference type="Proteomes" id="UP000015455">
    <property type="component" value="Unassembled WGS sequence"/>
</dbReference>
<dbReference type="STRING" id="1348657.M622_14940"/>
<name>T0AYM8_9RHOO</name>
<dbReference type="GO" id="GO:0006355">
    <property type="term" value="P:regulation of DNA-templated transcription"/>
    <property type="evidence" value="ECO:0007669"/>
    <property type="project" value="InterPro"/>
</dbReference>
<feature type="domain" description="Response regulatory" evidence="5">
    <location>
        <begin position="3"/>
        <end position="119"/>
    </location>
</feature>
<evidence type="ECO:0000256" key="3">
    <source>
        <dbReference type="PROSITE-ProRule" id="PRU00169"/>
    </source>
</evidence>
<dbReference type="PROSITE" id="PS50110">
    <property type="entry name" value="RESPONSE_REGULATORY"/>
    <property type="match status" value="1"/>
</dbReference>
<evidence type="ECO:0000256" key="2">
    <source>
        <dbReference type="ARBA" id="ARBA00023125"/>
    </source>
</evidence>
<dbReference type="Gene3D" id="3.40.50.2300">
    <property type="match status" value="1"/>
</dbReference>
<evidence type="ECO:0000259" key="4">
    <source>
        <dbReference type="PROSITE" id="PS50043"/>
    </source>
</evidence>
<sequence>MIRVAIADDHAVVREGLKRIIDNEARLELVGEAADGHEALKMLQAGNLDVLILDMSMPGRSGIELISLIKRESPRLPILVLSMHSEEQFAVRAIRAGALGYLSKGCESEELVRAIEKVFAGQPYITATVAERLALEVGRPANQSTEPHSLLSEREFQIFRLLVDGHGIGEIADKLSLSSRTVSTYKARVLEKMQLGTTSDLVRYAIRHGLSDLR</sequence>
<dbReference type="Pfam" id="PF00196">
    <property type="entry name" value="GerE"/>
    <property type="match status" value="1"/>
</dbReference>
<organism evidence="6 7">
    <name type="scientific">Thauera terpenica 58Eu</name>
    <dbReference type="NCBI Taxonomy" id="1348657"/>
    <lineage>
        <taxon>Bacteria</taxon>
        <taxon>Pseudomonadati</taxon>
        <taxon>Pseudomonadota</taxon>
        <taxon>Betaproteobacteria</taxon>
        <taxon>Rhodocyclales</taxon>
        <taxon>Zoogloeaceae</taxon>
        <taxon>Thauera</taxon>
    </lineage>
</organism>
<dbReference type="SMART" id="SM00421">
    <property type="entry name" value="HTH_LUXR"/>
    <property type="match status" value="1"/>
</dbReference>
<dbReference type="PANTHER" id="PTHR43214:SF43">
    <property type="entry name" value="TWO-COMPONENT RESPONSE REGULATOR"/>
    <property type="match status" value="1"/>
</dbReference>
<keyword evidence="1 3" id="KW-0597">Phosphoprotein</keyword>
<proteinExistence type="predicted"/>
<dbReference type="InterPro" id="IPR011006">
    <property type="entry name" value="CheY-like_superfamily"/>
</dbReference>
<dbReference type="SMART" id="SM00448">
    <property type="entry name" value="REC"/>
    <property type="match status" value="1"/>
</dbReference>
<dbReference type="eggNOG" id="COG2197">
    <property type="taxonomic scope" value="Bacteria"/>
</dbReference>
<dbReference type="InterPro" id="IPR058245">
    <property type="entry name" value="NreC/VraR/RcsB-like_REC"/>
</dbReference>
<dbReference type="SUPFAM" id="SSF52172">
    <property type="entry name" value="CheY-like"/>
    <property type="match status" value="1"/>
</dbReference>
<dbReference type="PATRIC" id="fig|1348657.5.peg.1862"/>
<protein>
    <recommendedName>
        <fullName evidence="8">LuxR family transcriptional regulator</fullName>
    </recommendedName>
</protein>
<dbReference type="SUPFAM" id="SSF46894">
    <property type="entry name" value="C-terminal effector domain of the bipartite response regulators"/>
    <property type="match status" value="1"/>
</dbReference>
<evidence type="ECO:0008006" key="8">
    <source>
        <dbReference type="Google" id="ProtNLM"/>
    </source>
</evidence>
<keyword evidence="2" id="KW-0238">DNA-binding</keyword>
<evidence type="ECO:0000259" key="5">
    <source>
        <dbReference type="PROSITE" id="PS50110"/>
    </source>
</evidence>